<keyword evidence="1" id="KW-1133">Transmembrane helix</keyword>
<keyword evidence="3" id="KW-1185">Reference proteome</keyword>
<evidence type="ECO:0000256" key="1">
    <source>
        <dbReference type="SAM" id="Phobius"/>
    </source>
</evidence>
<gene>
    <name evidence="2" type="ORF">ACFORG_07235</name>
</gene>
<feature type="transmembrane region" description="Helical" evidence="1">
    <location>
        <begin position="7"/>
        <end position="29"/>
    </location>
</feature>
<keyword evidence="1" id="KW-0472">Membrane</keyword>
<protein>
    <recommendedName>
        <fullName evidence="4">Lipopolysaccharide export system protein LptC</fullName>
    </recommendedName>
</protein>
<keyword evidence="1" id="KW-0812">Transmembrane</keyword>
<organism evidence="2 3">
    <name type="scientific">Lutimaribacter marinistellae</name>
    <dbReference type="NCBI Taxonomy" id="1820329"/>
    <lineage>
        <taxon>Bacteria</taxon>
        <taxon>Pseudomonadati</taxon>
        <taxon>Pseudomonadota</taxon>
        <taxon>Alphaproteobacteria</taxon>
        <taxon>Rhodobacterales</taxon>
        <taxon>Roseobacteraceae</taxon>
        <taxon>Lutimaribacter</taxon>
    </lineage>
</organism>
<dbReference type="EMBL" id="JBHRXI010000004">
    <property type="protein sequence ID" value="MFC3613551.1"/>
    <property type="molecule type" value="Genomic_DNA"/>
</dbReference>
<evidence type="ECO:0000313" key="2">
    <source>
        <dbReference type="EMBL" id="MFC3613551.1"/>
    </source>
</evidence>
<evidence type="ECO:0008006" key="4">
    <source>
        <dbReference type="Google" id="ProtNLM"/>
    </source>
</evidence>
<name>A0ABV7TE45_9RHOB</name>
<dbReference type="Proteomes" id="UP001595629">
    <property type="component" value="Unassembled WGS sequence"/>
</dbReference>
<accession>A0ABV7TE45</accession>
<proteinExistence type="predicted"/>
<sequence length="199" mass="21225">MDGYSRLIQFLKVLLPLAALMLLSSLFLLSRDVDPEAALPFAERDLSERVTGQQITRPFFSGTSARGEEILITAETAKPGSMNAPAAAEQLFARMKLVNGREITVSSDAGDFALDSDTATFAGDVRITTSDGFVMTTDTLETSLSGIEGAAPRQVDATGPIGHLVAGAMQFGAENEEAPVHILFTNGVKLVYDPQTSER</sequence>
<evidence type="ECO:0000313" key="3">
    <source>
        <dbReference type="Proteomes" id="UP001595629"/>
    </source>
</evidence>
<dbReference type="RefSeq" id="WP_386734718.1">
    <property type="nucleotide sequence ID" value="NZ_JBHRXI010000004.1"/>
</dbReference>
<reference evidence="3" key="1">
    <citation type="journal article" date="2019" name="Int. J. Syst. Evol. Microbiol.">
        <title>The Global Catalogue of Microorganisms (GCM) 10K type strain sequencing project: providing services to taxonomists for standard genome sequencing and annotation.</title>
        <authorList>
            <consortium name="The Broad Institute Genomics Platform"/>
            <consortium name="The Broad Institute Genome Sequencing Center for Infectious Disease"/>
            <person name="Wu L."/>
            <person name="Ma J."/>
        </authorList>
    </citation>
    <scope>NUCLEOTIDE SEQUENCE [LARGE SCALE GENOMIC DNA]</scope>
    <source>
        <strain evidence="3">KCTC 42911</strain>
    </source>
</reference>
<comment type="caution">
    <text evidence="2">The sequence shown here is derived from an EMBL/GenBank/DDBJ whole genome shotgun (WGS) entry which is preliminary data.</text>
</comment>